<dbReference type="GO" id="GO:0016020">
    <property type="term" value="C:membrane"/>
    <property type="evidence" value="ECO:0007669"/>
    <property type="project" value="UniProtKB-SubCell"/>
</dbReference>
<keyword evidence="4 14" id="KW-0812">Transmembrane</keyword>
<dbReference type="PANTHER" id="PTHR18966">
    <property type="entry name" value="IONOTROPIC GLUTAMATE RECEPTOR"/>
    <property type="match status" value="1"/>
</dbReference>
<dbReference type="SMART" id="SM00079">
    <property type="entry name" value="PBPe"/>
    <property type="match status" value="1"/>
</dbReference>
<comment type="subcellular location">
    <subcellularLocation>
        <location evidence="1">Membrane</location>
        <topology evidence="1">Multi-pass membrane protein</topology>
    </subcellularLocation>
</comment>
<organism evidence="16 17">
    <name type="scientific">Phoenix dactylifera</name>
    <name type="common">Date palm</name>
    <dbReference type="NCBI Taxonomy" id="42345"/>
    <lineage>
        <taxon>Eukaryota</taxon>
        <taxon>Viridiplantae</taxon>
        <taxon>Streptophyta</taxon>
        <taxon>Embryophyta</taxon>
        <taxon>Tracheophyta</taxon>
        <taxon>Spermatophyta</taxon>
        <taxon>Magnoliopsida</taxon>
        <taxon>Liliopsida</taxon>
        <taxon>Arecaceae</taxon>
        <taxon>Coryphoideae</taxon>
        <taxon>Phoeniceae</taxon>
        <taxon>Phoenix</taxon>
    </lineage>
</organism>
<evidence type="ECO:0000256" key="13">
    <source>
        <dbReference type="SAM" id="MobiDB-lite"/>
    </source>
</evidence>
<feature type="compositionally biased region" description="Polar residues" evidence="13">
    <location>
        <begin position="377"/>
        <end position="397"/>
    </location>
</feature>
<evidence type="ECO:0000256" key="12">
    <source>
        <dbReference type="ARBA" id="ARBA00023303"/>
    </source>
</evidence>
<keyword evidence="6 14" id="KW-1133">Transmembrane helix</keyword>
<evidence type="ECO:0000256" key="2">
    <source>
        <dbReference type="ARBA" id="ARBA00008685"/>
    </source>
</evidence>
<feature type="transmembrane region" description="Helical" evidence="14">
    <location>
        <begin position="308"/>
        <end position="329"/>
    </location>
</feature>
<dbReference type="GeneID" id="120110679"/>
<evidence type="ECO:0000256" key="5">
    <source>
        <dbReference type="ARBA" id="ARBA00022729"/>
    </source>
</evidence>
<reference evidence="16" key="1">
    <citation type="journal article" date="2019" name="Nat. Commun.">
        <title>Genome-wide association mapping of date palm fruit traits.</title>
        <authorList>
            <person name="Hazzouri K.M."/>
            <person name="Gros-Balthazard M."/>
            <person name="Flowers J.M."/>
            <person name="Copetti D."/>
            <person name="Lemansour A."/>
            <person name="Lebrun M."/>
            <person name="Masmoudi K."/>
            <person name="Ferrand S."/>
            <person name="Dhar M.I."/>
            <person name="Fresquez Z.A."/>
            <person name="Rosas U."/>
            <person name="Zhang J."/>
            <person name="Talag J."/>
            <person name="Lee S."/>
            <person name="Kudrna D."/>
            <person name="Powell R.F."/>
            <person name="Leitch I.J."/>
            <person name="Krueger R.R."/>
            <person name="Wing R.A."/>
            <person name="Amiri K.M.A."/>
            <person name="Purugganan M.D."/>
        </authorList>
    </citation>
    <scope>NUCLEOTIDE SEQUENCE [LARGE SCALE GENOMIC DNA]</scope>
    <source>
        <strain evidence="16">cv. Khalas</strain>
    </source>
</reference>
<dbReference type="Proteomes" id="UP000228380">
    <property type="component" value="Chromosome 4"/>
</dbReference>
<dbReference type="KEGG" id="pda:120110679"/>
<dbReference type="InterPro" id="IPR001320">
    <property type="entry name" value="Iontro_rcpt_C"/>
</dbReference>
<dbReference type="SUPFAM" id="SSF53850">
    <property type="entry name" value="Periplasmic binding protein-like II"/>
    <property type="match status" value="1"/>
</dbReference>
<evidence type="ECO:0000313" key="16">
    <source>
        <dbReference type="Proteomes" id="UP000228380"/>
    </source>
</evidence>
<evidence type="ECO:0000256" key="8">
    <source>
        <dbReference type="ARBA" id="ARBA00023136"/>
    </source>
</evidence>
<keyword evidence="16" id="KW-1185">Reference proteome</keyword>
<evidence type="ECO:0000313" key="17">
    <source>
        <dbReference type="RefSeq" id="XP_038982195.1"/>
    </source>
</evidence>
<evidence type="ECO:0000259" key="15">
    <source>
        <dbReference type="SMART" id="SM00079"/>
    </source>
</evidence>
<dbReference type="FunFam" id="3.40.190.10:FF:000217">
    <property type="entry name" value="Glutamate receptor"/>
    <property type="match status" value="1"/>
</dbReference>
<protein>
    <submittedName>
        <fullName evidence="17">Glutamate receptor 2.9-like</fullName>
    </submittedName>
</protein>
<evidence type="ECO:0000256" key="9">
    <source>
        <dbReference type="ARBA" id="ARBA00023170"/>
    </source>
</evidence>
<evidence type="ECO:0000256" key="6">
    <source>
        <dbReference type="ARBA" id="ARBA00022989"/>
    </source>
</evidence>
<gene>
    <name evidence="17" type="primary">LOC120110679</name>
</gene>
<dbReference type="RefSeq" id="XP_038982195.1">
    <property type="nucleotide sequence ID" value="XM_039126267.1"/>
</dbReference>
<dbReference type="InterPro" id="IPR015683">
    <property type="entry name" value="Ionotropic_Glu_rcpt"/>
</dbReference>
<evidence type="ECO:0000256" key="4">
    <source>
        <dbReference type="ARBA" id="ARBA00022692"/>
    </source>
</evidence>
<dbReference type="Gene3D" id="1.10.287.70">
    <property type="match status" value="1"/>
</dbReference>
<feature type="domain" description="Ionotropic glutamate receptor C-terminal" evidence="15">
    <location>
        <begin position="1"/>
        <end position="284"/>
    </location>
</feature>
<keyword evidence="5" id="KW-0732">Signal</keyword>
<dbReference type="FunFam" id="1.10.287.70:FF:000037">
    <property type="entry name" value="Glutamate receptor"/>
    <property type="match status" value="1"/>
</dbReference>
<keyword evidence="3" id="KW-0813">Transport</keyword>
<keyword evidence="8 14" id="KW-0472">Membrane</keyword>
<feature type="transmembrane region" description="Helical" evidence="14">
    <location>
        <begin position="132"/>
        <end position="153"/>
    </location>
</feature>
<feature type="region of interest" description="Disordered" evidence="13">
    <location>
        <begin position="372"/>
        <end position="404"/>
    </location>
</feature>
<comment type="similarity">
    <text evidence="2">Belongs to the glutamate-gated ion channel (TC 1.A.10.1) family.</text>
</comment>
<dbReference type="Pfam" id="PF00060">
    <property type="entry name" value="Lig_chan"/>
    <property type="match status" value="1"/>
</dbReference>
<dbReference type="AlphaFoldDB" id="A0A8B9A6C1"/>
<keyword evidence="7" id="KW-0406">Ion transport</keyword>
<keyword evidence="12" id="KW-0407">Ion channel</keyword>
<keyword evidence="11" id="KW-1071">Ligand-gated ion channel</keyword>
<keyword evidence="10" id="KW-0325">Glycoprotein</keyword>
<evidence type="ECO:0000256" key="1">
    <source>
        <dbReference type="ARBA" id="ARBA00004141"/>
    </source>
</evidence>
<evidence type="ECO:0000256" key="7">
    <source>
        <dbReference type="ARBA" id="ARBA00023065"/>
    </source>
</evidence>
<sequence length="422" mass="47166">MFYHNGIPFDSTRQKKEQNFDAVVGDVTITPNRSLYVDFTVPYTDLGMSMVVPVRDDRKSAWIFLKPLTASLWLASGAFFVFTGFVVWTLEHGINEVFKGPLLNQVGRVLYFSFSTLAFANREKLLGNFTRVVVIIWVFAVFILTSSYSASLASMLTMQQLTPAVTDVNEIIRNGGYIGYMGRFSMQGQWKIDKSKLRAYNSAEEHDEAFSKGSSEGGVSAIIEEIPYVKVFLSKYCHKYTMVGPVYRTDGFGFAFPKGSPFVPDISRAILKMIDDIEQKLYRNRIVCSNDSSTATSETLSLDDFRGLFLITGIPSTTALAISVVCFLYDRWHVRGARTDETSISRRLVNISKLFDLCSSFAIKKNERSVASLADPEQQSPSSLSNRVCGNSSQAEGTTERDITLHIQGLPAPTEIVDETRQ</sequence>
<accession>A0A8B9A6C1</accession>
<dbReference type="Gene3D" id="3.40.190.10">
    <property type="entry name" value="Periplasmic binding protein-like II"/>
    <property type="match status" value="1"/>
</dbReference>
<feature type="transmembrane region" description="Helical" evidence="14">
    <location>
        <begin position="68"/>
        <end position="90"/>
    </location>
</feature>
<proteinExistence type="inferred from homology"/>
<keyword evidence="9" id="KW-0675">Receptor</keyword>
<evidence type="ECO:0000256" key="14">
    <source>
        <dbReference type="SAM" id="Phobius"/>
    </source>
</evidence>
<evidence type="ECO:0000256" key="3">
    <source>
        <dbReference type="ARBA" id="ARBA00022448"/>
    </source>
</evidence>
<evidence type="ECO:0000256" key="10">
    <source>
        <dbReference type="ARBA" id="ARBA00023180"/>
    </source>
</evidence>
<dbReference type="OrthoDB" id="784410at2759"/>
<reference evidence="17" key="2">
    <citation type="submission" date="2025-08" db="UniProtKB">
        <authorList>
            <consortium name="RefSeq"/>
        </authorList>
    </citation>
    <scope>IDENTIFICATION</scope>
    <source>
        <tissue evidence="17">Young leaves</tissue>
    </source>
</reference>
<evidence type="ECO:0000256" key="11">
    <source>
        <dbReference type="ARBA" id="ARBA00023286"/>
    </source>
</evidence>
<dbReference type="GO" id="GO:0015276">
    <property type="term" value="F:ligand-gated monoatomic ion channel activity"/>
    <property type="evidence" value="ECO:0007669"/>
    <property type="project" value="InterPro"/>
</dbReference>
<name>A0A8B9A6C1_PHODC</name>